<comment type="caution">
    <text evidence="1">The sequence shown here is derived from an EMBL/GenBank/DDBJ whole genome shotgun (WGS) entry which is preliminary data.</text>
</comment>
<dbReference type="RefSeq" id="WP_109605553.1">
    <property type="nucleotide sequence ID" value="NZ_QGHA01000001.1"/>
</dbReference>
<accession>A0A316HEU3</accession>
<dbReference type="Proteomes" id="UP000245678">
    <property type="component" value="Unassembled WGS sequence"/>
</dbReference>
<protein>
    <submittedName>
        <fullName evidence="1">Uncharacterized protein</fullName>
    </submittedName>
</protein>
<gene>
    <name evidence="1" type="ORF">LX99_00174</name>
</gene>
<evidence type="ECO:0000313" key="2">
    <source>
        <dbReference type="Proteomes" id="UP000245678"/>
    </source>
</evidence>
<reference evidence="1 2" key="1">
    <citation type="submission" date="2018-05" db="EMBL/GenBank/DDBJ databases">
        <title>Genomic Encyclopedia of Archaeal and Bacterial Type Strains, Phase II (KMG-II): from individual species to whole genera.</title>
        <authorList>
            <person name="Goeker M."/>
        </authorList>
    </citation>
    <scope>NUCLEOTIDE SEQUENCE [LARGE SCALE GENOMIC DNA]</scope>
    <source>
        <strain evidence="1 2">DSM 19975</strain>
    </source>
</reference>
<evidence type="ECO:0000313" key="1">
    <source>
        <dbReference type="EMBL" id="PWK79714.1"/>
    </source>
</evidence>
<name>A0A316HEU3_9SPHI</name>
<dbReference type="AlphaFoldDB" id="A0A316HEU3"/>
<keyword evidence="2" id="KW-1185">Reference proteome</keyword>
<sequence length="87" mass="10250">MEEHAGESNYQDRLFAFINDNEFAVIGQRFKPYFELHKIEGIFDLFDDIQSDSGGNNTAKLIWKTQRDLPIELKKAVIDVYSRYFQN</sequence>
<dbReference type="EMBL" id="QGHA01000001">
    <property type="protein sequence ID" value="PWK79714.1"/>
    <property type="molecule type" value="Genomic_DNA"/>
</dbReference>
<organism evidence="1 2">
    <name type="scientific">Mucilaginibacter oryzae</name>
    <dbReference type="NCBI Taxonomy" id="468058"/>
    <lineage>
        <taxon>Bacteria</taxon>
        <taxon>Pseudomonadati</taxon>
        <taxon>Bacteroidota</taxon>
        <taxon>Sphingobacteriia</taxon>
        <taxon>Sphingobacteriales</taxon>
        <taxon>Sphingobacteriaceae</taxon>
        <taxon>Mucilaginibacter</taxon>
    </lineage>
</organism>
<proteinExistence type="predicted"/>